<dbReference type="Pfam" id="PF23381">
    <property type="entry name" value="Beta-prop_IFT122_1st"/>
    <property type="match status" value="2"/>
</dbReference>
<keyword evidence="3 7" id="KW-0853">WD repeat</keyword>
<evidence type="ECO:0000259" key="10">
    <source>
        <dbReference type="Pfam" id="PF25295"/>
    </source>
</evidence>
<feature type="domain" description="IFT122 second beta-propeller" evidence="8">
    <location>
        <begin position="300"/>
        <end position="358"/>
    </location>
</feature>
<dbReference type="PANTHER" id="PTHR12764">
    <property type="entry name" value="WD REPEAT DOMAIN-RELATED"/>
    <property type="match status" value="1"/>
</dbReference>
<dbReference type="PANTHER" id="PTHR12764:SF4">
    <property type="entry name" value="INTRAFLAGELLAR TRANSPORT PROTEIN 122 HOMOLOG"/>
    <property type="match status" value="1"/>
</dbReference>
<dbReference type="InterPro" id="IPR056153">
    <property type="entry name" value="Beta-prop_IFT122_1st"/>
</dbReference>
<dbReference type="GO" id="GO:0035721">
    <property type="term" value="P:intraciliary retrograde transport"/>
    <property type="evidence" value="ECO:0007669"/>
    <property type="project" value="TreeGrafter"/>
</dbReference>
<proteinExistence type="predicted"/>
<gene>
    <name evidence="11" type="ORF">RF55_5840</name>
</gene>
<evidence type="ECO:0000256" key="7">
    <source>
        <dbReference type="PROSITE-ProRule" id="PRU00221"/>
    </source>
</evidence>
<evidence type="ECO:0000256" key="2">
    <source>
        <dbReference type="ARBA" id="ARBA00019442"/>
    </source>
</evidence>
<dbReference type="SMART" id="SM00320">
    <property type="entry name" value="WD40"/>
    <property type="match status" value="7"/>
</dbReference>
<dbReference type="PaxDb" id="67767-A0A0J7KUP7"/>
<dbReference type="EMBL" id="LBMM01003051">
    <property type="protein sequence ID" value="KMQ94026.1"/>
    <property type="molecule type" value="Genomic_DNA"/>
</dbReference>
<dbReference type="InterPro" id="IPR039857">
    <property type="entry name" value="Ift122/121"/>
</dbReference>
<name>A0A0J7KUP7_LASNI</name>
<dbReference type="PROSITE" id="PS50294">
    <property type="entry name" value="WD_REPEATS_REGION"/>
    <property type="match status" value="1"/>
</dbReference>
<evidence type="ECO:0000313" key="11">
    <source>
        <dbReference type="EMBL" id="KMQ94026.1"/>
    </source>
</evidence>
<dbReference type="InterPro" id="IPR036322">
    <property type="entry name" value="WD40_repeat_dom_sf"/>
</dbReference>
<dbReference type="Gene3D" id="2.130.10.10">
    <property type="entry name" value="YVTN repeat-like/Quinoprotein amine dehydrogenase"/>
    <property type="match status" value="2"/>
</dbReference>
<dbReference type="STRING" id="67767.A0A0J7KUP7"/>
<dbReference type="InterPro" id="IPR057411">
    <property type="entry name" value="TPR_IFT122"/>
</dbReference>
<dbReference type="GO" id="GO:0061512">
    <property type="term" value="P:protein localization to cilium"/>
    <property type="evidence" value="ECO:0007669"/>
    <property type="project" value="TreeGrafter"/>
</dbReference>
<keyword evidence="4" id="KW-0677">Repeat</keyword>
<dbReference type="GO" id="GO:1905515">
    <property type="term" value="P:non-motile cilium assembly"/>
    <property type="evidence" value="ECO:0007669"/>
    <property type="project" value="TreeGrafter"/>
</dbReference>
<dbReference type="Proteomes" id="UP000036403">
    <property type="component" value="Unassembled WGS sequence"/>
</dbReference>
<feature type="domain" description="IFT122 first beta-propeller" evidence="9">
    <location>
        <begin position="11"/>
        <end position="189"/>
    </location>
</feature>
<sequence length="942" mass="105746">MRAHPTWVDKVQEKSDQCIYDLCFNPDGTQLVVASGHQVLVYETNDGALIQPLKGHKDTVYCVCYAKDGKKFASGGADKSVIIWTSKLEGILKYSHNEAVQSMHFNPVSHQLLSCSLSDIAFWSAEQKAVQKHKSGGRVNCCAWTRDGQYLALGLATGYVSIRNKNGEEKTRIERQPGVPIWSLSWNPIQDDAMDILCIAEWNGVISFYNIGGEVVKRERSLNFIPLKIVHFPEGQYLLVCGSNKQCLLMTHDGIQLVNVGGTFSSWVWSCAIHPTGSHVALGSQDGTITYLQLTWDIVHGLYGDRYAYRENMTDVIIQHLITNQKVRIKCKDLVCRIAVYRNRLAVQLPERVIIYEPSVVTSNHLILCLEKRLQSLSFTGIIEREWILDGLITYIKVAGGPAGQECLIAGLKSGHVIKIYLDNPFPAHVTKIKDAVRCLDISSLKEKMAVVSEDSTLSIFDLCTGEKLQEFQNVNSVAYNNAFEDIMCFAGNNYLTIKVANFSEYRQKFSGFVVGHNGSKLYCLNGSSIITLEVPLSLFMYQYLDIGLYNHAYDIACLGVAESDWLALGTACLDNLELNIAYSAFARVKKLRYIEIVSEVEEKLKSGEWGREACMATAAAAMGRLRDAAKLYQKAGLQQYAQDMYSDLRMFDIAQEFIASGNTQDRTILLRRRAEWAKSLGEPRAAAEMFLSAGDIDRAISIIAEYGWIDMLIKVGRQLDKADRDNLSMIAKKLKQLGASHGAAEIFSRLGDDPDVADVLVDAQAWPEAFELAERNPKLKSRVYGPYARWLAETGRFSEAQEEILPLVEFELEDDITDEEAEKLIEEPLPSSDDLTVRDQFTVTSNEADLFTARLIRYEEKSNNSTIMVGRGILKSMDPSTVIIIKWPKPFKTRYFRNLLPDLQISLCKCCLKLFHSDDYELALLRHGHCPFCRTPNVTIG</sequence>
<dbReference type="Pfam" id="PF25295">
    <property type="entry name" value="TPR_IFT122"/>
    <property type="match status" value="1"/>
</dbReference>
<reference evidence="11 12" key="1">
    <citation type="submission" date="2015-04" db="EMBL/GenBank/DDBJ databases">
        <title>Lasius niger genome sequencing.</title>
        <authorList>
            <person name="Konorov E.A."/>
            <person name="Nikitin M.A."/>
            <person name="Kirill M.V."/>
            <person name="Chang P."/>
        </authorList>
    </citation>
    <scope>NUCLEOTIDE SEQUENCE [LARGE SCALE GENOMIC DNA]</scope>
    <source>
        <tissue evidence="11">Whole</tissue>
    </source>
</reference>
<dbReference type="GO" id="GO:0030991">
    <property type="term" value="C:intraciliary transport particle A"/>
    <property type="evidence" value="ECO:0007669"/>
    <property type="project" value="TreeGrafter"/>
</dbReference>
<keyword evidence="11" id="KW-0282">Flagellum</keyword>
<feature type="domain" description="IFT122 first beta-propeller" evidence="9">
    <location>
        <begin position="192"/>
        <end position="294"/>
    </location>
</feature>
<dbReference type="Pfam" id="PF25143">
    <property type="entry name" value="Zn_ribbon_IFT122_C"/>
    <property type="match status" value="1"/>
</dbReference>
<keyword evidence="5" id="KW-0969">Cilium</keyword>
<dbReference type="Pfam" id="PF23377">
    <property type="entry name" value="Beta-prop_IFT122_2nd"/>
    <property type="match status" value="2"/>
</dbReference>
<comment type="caution">
    <text evidence="11">The sequence shown here is derived from an EMBL/GenBank/DDBJ whole genome shotgun (WGS) entry which is preliminary data.</text>
</comment>
<evidence type="ECO:0000256" key="5">
    <source>
        <dbReference type="ARBA" id="ARBA00023069"/>
    </source>
</evidence>
<evidence type="ECO:0000313" key="12">
    <source>
        <dbReference type="Proteomes" id="UP000036403"/>
    </source>
</evidence>
<keyword evidence="6" id="KW-0966">Cell projection</keyword>
<accession>A0A0J7KUP7</accession>
<dbReference type="GO" id="GO:0097730">
    <property type="term" value="C:non-motile cilium"/>
    <property type="evidence" value="ECO:0007669"/>
    <property type="project" value="TreeGrafter"/>
</dbReference>
<dbReference type="Gene3D" id="1.25.40.470">
    <property type="match status" value="1"/>
</dbReference>
<dbReference type="AlphaFoldDB" id="A0A0J7KUP7"/>
<keyword evidence="12" id="KW-1185">Reference proteome</keyword>
<dbReference type="InterPro" id="IPR056152">
    <property type="entry name" value="Beta-prop_IFT122_2nd"/>
</dbReference>
<evidence type="ECO:0000256" key="4">
    <source>
        <dbReference type="ARBA" id="ARBA00022737"/>
    </source>
</evidence>
<dbReference type="OrthoDB" id="10255582at2759"/>
<dbReference type="InterPro" id="IPR015943">
    <property type="entry name" value="WD40/YVTN_repeat-like_dom_sf"/>
</dbReference>
<comment type="subcellular location">
    <subcellularLocation>
        <location evidence="1">Cell projection</location>
        <location evidence="1">Cilium</location>
    </subcellularLocation>
</comment>
<evidence type="ECO:0000256" key="3">
    <source>
        <dbReference type="ARBA" id="ARBA00022574"/>
    </source>
</evidence>
<evidence type="ECO:0000259" key="8">
    <source>
        <dbReference type="Pfam" id="PF23377"/>
    </source>
</evidence>
<feature type="domain" description="Intraflagellar transport protein 122 homolog TPR" evidence="10">
    <location>
        <begin position="538"/>
        <end position="803"/>
    </location>
</feature>
<organism evidence="11 12">
    <name type="scientific">Lasius niger</name>
    <name type="common">Black garden ant</name>
    <dbReference type="NCBI Taxonomy" id="67767"/>
    <lineage>
        <taxon>Eukaryota</taxon>
        <taxon>Metazoa</taxon>
        <taxon>Ecdysozoa</taxon>
        <taxon>Arthropoda</taxon>
        <taxon>Hexapoda</taxon>
        <taxon>Insecta</taxon>
        <taxon>Pterygota</taxon>
        <taxon>Neoptera</taxon>
        <taxon>Endopterygota</taxon>
        <taxon>Hymenoptera</taxon>
        <taxon>Apocrita</taxon>
        <taxon>Aculeata</taxon>
        <taxon>Formicoidea</taxon>
        <taxon>Formicidae</taxon>
        <taxon>Formicinae</taxon>
        <taxon>Lasius</taxon>
        <taxon>Lasius</taxon>
    </lineage>
</organism>
<feature type="repeat" description="WD" evidence="7">
    <location>
        <begin position="53"/>
        <end position="84"/>
    </location>
</feature>
<dbReference type="SUPFAM" id="SSF50978">
    <property type="entry name" value="WD40 repeat-like"/>
    <property type="match status" value="2"/>
</dbReference>
<evidence type="ECO:0000256" key="6">
    <source>
        <dbReference type="ARBA" id="ARBA00023273"/>
    </source>
</evidence>
<evidence type="ECO:0000256" key="1">
    <source>
        <dbReference type="ARBA" id="ARBA00004138"/>
    </source>
</evidence>
<dbReference type="PROSITE" id="PS50082">
    <property type="entry name" value="WD_REPEATS_2"/>
    <property type="match status" value="1"/>
</dbReference>
<feature type="domain" description="IFT122 second beta-propeller" evidence="8">
    <location>
        <begin position="360"/>
        <end position="529"/>
    </location>
</feature>
<evidence type="ECO:0000259" key="9">
    <source>
        <dbReference type="Pfam" id="PF23381"/>
    </source>
</evidence>
<dbReference type="InterPro" id="IPR001680">
    <property type="entry name" value="WD40_rpt"/>
</dbReference>
<protein>
    <recommendedName>
        <fullName evidence="2">Intraflagellar transport protein 122 homolog</fullName>
    </recommendedName>
</protein>